<keyword evidence="1" id="KW-0479">Metal-binding</keyword>
<evidence type="ECO:0000256" key="4">
    <source>
        <dbReference type="PROSITE-ProRule" id="PRU00146"/>
    </source>
</evidence>
<feature type="compositionally biased region" description="Basic and acidic residues" evidence="6">
    <location>
        <begin position="8"/>
        <end position="39"/>
    </location>
</feature>
<dbReference type="Gene3D" id="3.30.70.1820">
    <property type="entry name" value="L1 transposable element, RRM domain"/>
    <property type="match status" value="1"/>
</dbReference>
<dbReference type="PROSITE" id="PS50016">
    <property type="entry name" value="ZF_PHD_2"/>
    <property type="match status" value="1"/>
</dbReference>
<evidence type="ECO:0000313" key="9">
    <source>
        <dbReference type="Proteomes" id="UP001286313"/>
    </source>
</evidence>
<dbReference type="GO" id="GO:0008270">
    <property type="term" value="F:zinc ion binding"/>
    <property type="evidence" value="ECO:0007669"/>
    <property type="project" value="UniProtKB-KW"/>
</dbReference>
<dbReference type="InterPro" id="IPR019787">
    <property type="entry name" value="Znf_PHD-finger"/>
</dbReference>
<proteinExistence type="predicted"/>
<dbReference type="Proteomes" id="UP001286313">
    <property type="component" value="Unassembled WGS sequence"/>
</dbReference>
<feature type="region of interest" description="Disordered" evidence="6">
    <location>
        <begin position="1"/>
        <end position="39"/>
    </location>
</feature>
<sequence length="348" mass="39811">MTGRGAIRKSERGRNKNSGDSRPTREKQTQNVNKPEDVSHVAEVEEATDICKCEVCHVALDEDDNAICCQTCELWFHAACENLPELVYNYITENGEQIAWNCQYCGRGSAKLHNKIMKMEKQNEKILAKQVELGDQMEKVVEVLAEGQNRIKDIETKSKEEIQEIRSDINGLKDCIGTEVKTQINIFVQNDIREMVKEELAQIKSGIQAEFTTKLGPEHNKTDNGRTRDDNVVQLRQNLMELKAIEEKKLNLVMFNVPEGDTEEPDKDAIKNMIREEFKVIVNITETVRLGNNTNTLNRKPRPTLVKFDSLAEIKQVLAMATKLRHSSNDIYNQVYIRPDLTKAQQEH</sequence>
<dbReference type="InterPro" id="IPR011011">
    <property type="entry name" value="Znf_FYVE_PHD"/>
</dbReference>
<dbReference type="PANTHER" id="PTHR37445:SF3">
    <property type="entry name" value="ZINC FINGER PHD-TYPE DOMAIN-CONTAINING PROTEIN"/>
    <property type="match status" value="1"/>
</dbReference>
<keyword evidence="9" id="KW-1185">Reference proteome</keyword>
<dbReference type="InterPro" id="IPR001965">
    <property type="entry name" value="Znf_PHD"/>
</dbReference>
<dbReference type="SMART" id="SM00249">
    <property type="entry name" value="PHD"/>
    <property type="match status" value="1"/>
</dbReference>
<keyword evidence="5" id="KW-0175">Coiled coil</keyword>
<evidence type="ECO:0000313" key="8">
    <source>
        <dbReference type="EMBL" id="KAK3878924.1"/>
    </source>
</evidence>
<dbReference type="PANTHER" id="PTHR37445">
    <property type="entry name" value="PROTEIN CBG24663"/>
    <property type="match status" value="1"/>
</dbReference>
<evidence type="ECO:0000256" key="2">
    <source>
        <dbReference type="ARBA" id="ARBA00022771"/>
    </source>
</evidence>
<dbReference type="SUPFAM" id="SSF57903">
    <property type="entry name" value="FYVE/PHD zinc finger"/>
    <property type="match status" value="1"/>
</dbReference>
<dbReference type="EMBL" id="JAWQEG010001513">
    <property type="protein sequence ID" value="KAK3878924.1"/>
    <property type="molecule type" value="Genomic_DNA"/>
</dbReference>
<evidence type="ECO:0000256" key="5">
    <source>
        <dbReference type="SAM" id="Coils"/>
    </source>
</evidence>
<dbReference type="Pfam" id="PF00628">
    <property type="entry name" value="PHD"/>
    <property type="match status" value="1"/>
</dbReference>
<evidence type="ECO:0000256" key="6">
    <source>
        <dbReference type="SAM" id="MobiDB-lite"/>
    </source>
</evidence>
<dbReference type="PROSITE" id="PS01359">
    <property type="entry name" value="ZF_PHD_1"/>
    <property type="match status" value="1"/>
</dbReference>
<keyword evidence="2 4" id="KW-0863">Zinc-finger</keyword>
<feature type="domain" description="PHD-type" evidence="7">
    <location>
        <begin position="50"/>
        <end position="108"/>
    </location>
</feature>
<feature type="coiled-coil region" evidence="5">
    <location>
        <begin position="109"/>
        <end position="164"/>
    </location>
</feature>
<evidence type="ECO:0000256" key="1">
    <source>
        <dbReference type="ARBA" id="ARBA00022723"/>
    </source>
</evidence>
<dbReference type="AlphaFoldDB" id="A0AAE1FR07"/>
<reference evidence="8" key="1">
    <citation type="submission" date="2023-10" db="EMBL/GenBank/DDBJ databases">
        <title>Genome assemblies of two species of porcelain crab, Petrolisthes cinctipes and Petrolisthes manimaculis (Anomura: Porcellanidae).</title>
        <authorList>
            <person name="Angst P."/>
        </authorList>
    </citation>
    <scope>NUCLEOTIDE SEQUENCE</scope>
    <source>
        <strain evidence="8">PB745_01</strain>
        <tissue evidence="8">Gill</tissue>
    </source>
</reference>
<comment type="caution">
    <text evidence="8">The sequence shown here is derived from an EMBL/GenBank/DDBJ whole genome shotgun (WGS) entry which is preliminary data.</text>
</comment>
<dbReference type="Gene3D" id="3.30.40.10">
    <property type="entry name" value="Zinc/RING finger domain, C3HC4 (zinc finger)"/>
    <property type="match status" value="1"/>
</dbReference>
<dbReference type="InterPro" id="IPR019786">
    <property type="entry name" value="Zinc_finger_PHD-type_CS"/>
</dbReference>
<keyword evidence="3" id="KW-0862">Zinc</keyword>
<accession>A0AAE1FR07</accession>
<organism evidence="8 9">
    <name type="scientific">Petrolisthes cinctipes</name>
    <name type="common">Flat porcelain crab</name>
    <dbReference type="NCBI Taxonomy" id="88211"/>
    <lineage>
        <taxon>Eukaryota</taxon>
        <taxon>Metazoa</taxon>
        <taxon>Ecdysozoa</taxon>
        <taxon>Arthropoda</taxon>
        <taxon>Crustacea</taxon>
        <taxon>Multicrustacea</taxon>
        <taxon>Malacostraca</taxon>
        <taxon>Eumalacostraca</taxon>
        <taxon>Eucarida</taxon>
        <taxon>Decapoda</taxon>
        <taxon>Pleocyemata</taxon>
        <taxon>Anomura</taxon>
        <taxon>Galatheoidea</taxon>
        <taxon>Porcellanidae</taxon>
        <taxon>Petrolisthes</taxon>
    </lineage>
</organism>
<evidence type="ECO:0000259" key="7">
    <source>
        <dbReference type="PROSITE" id="PS50016"/>
    </source>
</evidence>
<gene>
    <name evidence="8" type="ORF">Pcinc_016467</name>
</gene>
<evidence type="ECO:0000256" key="3">
    <source>
        <dbReference type="ARBA" id="ARBA00022833"/>
    </source>
</evidence>
<name>A0AAE1FR07_PETCI</name>
<protein>
    <recommendedName>
        <fullName evidence="7">PHD-type domain-containing protein</fullName>
    </recommendedName>
</protein>
<dbReference type="InterPro" id="IPR013083">
    <property type="entry name" value="Znf_RING/FYVE/PHD"/>
</dbReference>